<comment type="caution">
    <text evidence="3">The sequence shown here is derived from an EMBL/GenBank/DDBJ whole genome shotgun (WGS) entry which is preliminary data.</text>
</comment>
<feature type="domain" description="AB hydrolase-1" evidence="2">
    <location>
        <begin position="10"/>
        <end position="276"/>
    </location>
</feature>
<dbReference type="InterPro" id="IPR029058">
    <property type="entry name" value="AB_hydrolase_fold"/>
</dbReference>
<proteinExistence type="predicted"/>
<sequence length="286" mass="32426">MIEYMQENIVLLLHGFLGTSEDWVPMMKALSLNARVIAVDLPGHGESQMLQQHIGNSKQFSYTVQAVADLLLKLMCHITDREVVVVGYSMGARIALHMALNQIHKIRGAVIISGSPGLKDEASRHRRLAIDKSRAQFLLSSGLECFLETWYSGKMWGQVITYLIYCLLREHPKFDSLVTTRRKHENIEALAKVLAESSAGRQRSLWEDLRHLKRPLLVVAGEKDKKFKEISVQMCREVWNLGGRSDGRNGNELCEMMIIPESGHAVHVENPLPLVRAVRKFLLKLH</sequence>
<dbReference type="Pfam" id="PF12697">
    <property type="entry name" value="Abhydrolase_6"/>
    <property type="match status" value="1"/>
</dbReference>
<accession>A0AAV5BIA9</accession>
<dbReference type="EMBL" id="BQKI01000001">
    <property type="protein sequence ID" value="GJM85998.1"/>
    <property type="molecule type" value="Genomic_DNA"/>
</dbReference>
<dbReference type="EMBL" id="BQKI01000001">
    <property type="protein sequence ID" value="GJM85370.1"/>
    <property type="molecule type" value="Genomic_DNA"/>
</dbReference>
<dbReference type="SUPFAM" id="SSF53474">
    <property type="entry name" value="alpha/beta-Hydrolases"/>
    <property type="match status" value="1"/>
</dbReference>
<reference evidence="3" key="1">
    <citation type="journal article" date="2018" name="DNA Res.">
        <title>Multiple hybrid de novo genome assembly of finger millet, an orphan allotetraploid crop.</title>
        <authorList>
            <person name="Hatakeyama M."/>
            <person name="Aluri S."/>
            <person name="Balachadran M.T."/>
            <person name="Sivarajan S.R."/>
            <person name="Patrignani A."/>
            <person name="Gruter S."/>
            <person name="Poveda L."/>
            <person name="Shimizu-Inatsugi R."/>
            <person name="Baeten J."/>
            <person name="Francoijs K.J."/>
            <person name="Nataraja K.N."/>
            <person name="Reddy Y.A.N."/>
            <person name="Phadnis S."/>
            <person name="Ravikumar R.L."/>
            <person name="Schlapbach R."/>
            <person name="Sreeman S.M."/>
            <person name="Shimizu K.K."/>
        </authorList>
    </citation>
    <scope>NUCLEOTIDE SEQUENCE</scope>
</reference>
<dbReference type="InterPro" id="IPR000073">
    <property type="entry name" value="AB_hydrolase_1"/>
</dbReference>
<dbReference type="Proteomes" id="UP001054889">
    <property type="component" value="Unassembled WGS sequence"/>
</dbReference>
<evidence type="ECO:0000256" key="1">
    <source>
        <dbReference type="ARBA" id="ARBA00023239"/>
    </source>
</evidence>
<evidence type="ECO:0000313" key="4">
    <source>
        <dbReference type="EMBL" id="GJM85998.1"/>
    </source>
</evidence>
<evidence type="ECO:0000313" key="5">
    <source>
        <dbReference type="Proteomes" id="UP001054889"/>
    </source>
</evidence>
<evidence type="ECO:0000313" key="3">
    <source>
        <dbReference type="EMBL" id="GJM85370.1"/>
    </source>
</evidence>
<keyword evidence="5" id="KW-1185">Reference proteome</keyword>
<reference evidence="3" key="2">
    <citation type="submission" date="2021-12" db="EMBL/GenBank/DDBJ databases">
        <title>Resequencing data analysis of finger millet.</title>
        <authorList>
            <person name="Hatakeyama M."/>
            <person name="Aluri S."/>
            <person name="Balachadran M.T."/>
            <person name="Sivarajan S.R."/>
            <person name="Poveda L."/>
            <person name="Shimizu-Inatsugi R."/>
            <person name="Schlapbach R."/>
            <person name="Sreeman S.M."/>
            <person name="Shimizu K.K."/>
        </authorList>
    </citation>
    <scope>NUCLEOTIDE SEQUENCE</scope>
</reference>
<keyword evidence="1" id="KW-0456">Lyase</keyword>
<dbReference type="PANTHER" id="PTHR42916">
    <property type="entry name" value="2-SUCCINYL-5-ENOLPYRUVYL-6-HYDROXY-3-CYCLOHEXENE-1-CARBOXYLATE SYNTHASE"/>
    <property type="match status" value="1"/>
</dbReference>
<dbReference type="Gene3D" id="3.40.50.1820">
    <property type="entry name" value="alpha/beta hydrolase"/>
    <property type="match status" value="1"/>
</dbReference>
<dbReference type="PRINTS" id="PR00111">
    <property type="entry name" value="ABHYDROLASE"/>
</dbReference>
<name>A0AAV5BIA9_ELECO</name>
<organism evidence="3 5">
    <name type="scientific">Eleusine coracana subsp. coracana</name>
    <dbReference type="NCBI Taxonomy" id="191504"/>
    <lineage>
        <taxon>Eukaryota</taxon>
        <taxon>Viridiplantae</taxon>
        <taxon>Streptophyta</taxon>
        <taxon>Embryophyta</taxon>
        <taxon>Tracheophyta</taxon>
        <taxon>Spermatophyta</taxon>
        <taxon>Magnoliopsida</taxon>
        <taxon>Liliopsida</taxon>
        <taxon>Poales</taxon>
        <taxon>Poaceae</taxon>
        <taxon>PACMAD clade</taxon>
        <taxon>Chloridoideae</taxon>
        <taxon>Cynodonteae</taxon>
        <taxon>Eleusininae</taxon>
        <taxon>Eleusine</taxon>
    </lineage>
</organism>
<gene>
    <name evidence="3" type="primary">ga01128</name>
    <name evidence="4" type="synonym">ga01815</name>
    <name evidence="3" type="ORF">PR202_ga01128</name>
    <name evidence="4" type="ORF">PR202_ga01815</name>
</gene>
<dbReference type="GO" id="GO:0016829">
    <property type="term" value="F:lyase activity"/>
    <property type="evidence" value="ECO:0007669"/>
    <property type="project" value="UniProtKB-KW"/>
</dbReference>
<dbReference type="AlphaFoldDB" id="A0AAV5BIA9"/>
<evidence type="ECO:0000259" key="2">
    <source>
        <dbReference type="Pfam" id="PF12697"/>
    </source>
</evidence>
<protein>
    <recommendedName>
        <fullName evidence="2">AB hydrolase-1 domain-containing protein</fullName>
    </recommendedName>
</protein>
<dbReference type="PANTHER" id="PTHR42916:SF1">
    <property type="entry name" value="PROTEIN PHYLLO, CHLOROPLASTIC"/>
    <property type="match status" value="1"/>
</dbReference>